<organism evidence="1 2">
    <name type="scientific">Ktedonosporobacter rubrisoli</name>
    <dbReference type="NCBI Taxonomy" id="2509675"/>
    <lineage>
        <taxon>Bacteria</taxon>
        <taxon>Bacillati</taxon>
        <taxon>Chloroflexota</taxon>
        <taxon>Ktedonobacteria</taxon>
        <taxon>Ktedonobacterales</taxon>
        <taxon>Ktedonosporobacteraceae</taxon>
        <taxon>Ktedonosporobacter</taxon>
    </lineage>
</organism>
<name>A0A4P6JT46_KTERU</name>
<dbReference type="PIRSF" id="PIRSF035042">
    <property type="entry name" value="UCP035042_thirdx"/>
    <property type="match status" value="1"/>
</dbReference>
<accession>A0A4P6JT46</accession>
<dbReference type="Proteomes" id="UP000290365">
    <property type="component" value="Chromosome"/>
</dbReference>
<dbReference type="CDD" id="cd03062">
    <property type="entry name" value="TRX_Fd_Sucrase"/>
    <property type="match status" value="1"/>
</dbReference>
<dbReference type="PANTHER" id="PTHR31902:SF22">
    <property type="entry name" value="SLL1203 PROTEIN"/>
    <property type="match status" value="1"/>
</dbReference>
<sequence>MTIRSFLMAEKPLCACVSQDAHVPMIGTAPNVDLWLLLEYTGPWNADAPEKSALSSRAKEWLEKAQQFYPRTRLQFIRHHTRPIESITFYIALSQESRQALYAFRLSDYDELLDIDLFSLMSGHTYYDKYLSQETLFLVCTHGKHDRCCAKFGLPIYGELRNFVGECTWQTSHLGGDQFAATVLCLPAGVYYGRVTQTDIEPIVQYSRQQQIYIEKYRGRTCYTPAVQVADYFLRRCLAMQAIQIPTIRASSSPIQLAQPRSKLTFLEEPAIRNLDIFRLLAAEDKTTGCWDVCFESQHDQNIHQLRISEQLHEVTSYSICKGEQTSCIKSYHLKKYHALEAIALGAS</sequence>
<dbReference type="AlphaFoldDB" id="A0A4P6JT46"/>
<dbReference type="KEGG" id="kbs:EPA93_19475"/>
<dbReference type="Pfam" id="PF06999">
    <property type="entry name" value="Suc_Fer-like"/>
    <property type="match status" value="1"/>
</dbReference>
<dbReference type="InterPro" id="IPR036249">
    <property type="entry name" value="Thioredoxin-like_sf"/>
</dbReference>
<reference evidence="1 2" key="1">
    <citation type="submission" date="2019-01" db="EMBL/GenBank/DDBJ databases">
        <title>Ktedonosporobacter rubrisoli SCAWS-G2.</title>
        <authorList>
            <person name="Huang Y."/>
            <person name="Yan B."/>
        </authorList>
    </citation>
    <scope>NUCLEOTIDE SEQUENCE [LARGE SCALE GENOMIC DNA]</scope>
    <source>
        <strain evidence="1 2">SCAWS-G2</strain>
    </source>
</reference>
<dbReference type="InterPro" id="IPR010350">
    <property type="entry name" value="Aim32/Apd1-like_bac"/>
</dbReference>
<proteinExistence type="predicted"/>
<dbReference type="OrthoDB" id="3399139at2"/>
<protein>
    <recommendedName>
        <fullName evidence="3">Sucrase ferredoxin</fullName>
    </recommendedName>
</protein>
<evidence type="ECO:0000313" key="1">
    <source>
        <dbReference type="EMBL" id="QBD78056.1"/>
    </source>
</evidence>
<dbReference type="Gene3D" id="3.40.30.10">
    <property type="entry name" value="Glutaredoxin"/>
    <property type="match status" value="1"/>
</dbReference>
<keyword evidence="2" id="KW-1185">Reference proteome</keyword>
<dbReference type="SUPFAM" id="SSF52833">
    <property type="entry name" value="Thioredoxin-like"/>
    <property type="match status" value="1"/>
</dbReference>
<dbReference type="EMBL" id="CP035758">
    <property type="protein sequence ID" value="QBD78056.1"/>
    <property type="molecule type" value="Genomic_DNA"/>
</dbReference>
<dbReference type="InterPro" id="IPR009737">
    <property type="entry name" value="Aim32/Apd1-like"/>
</dbReference>
<dbReference type="PANTHER" id="PTHR31902">
    <property type="entry name" value="ACTIN PATCHES DISTAL PROTEIN 1"/>
    <property type="match status" value="1"/>
</dbReference>
<evidence type="ECO:0000313" key="2">
    <source>
        <dbReference type="Proteomes" id="UP000290365"/>
    </source>
</evidence>
<gene>
    <name evidence="1" type="ORF">EPA93_19475</name>
</gene>
<evidence type="ECO:0008006" key="3">
    <source>
        <dbReference type="Google" id="ProtNLM"/>
    </source>
</evidence>